<dbReference type="GO" id="GO:0022857">
    <property type="term" value="F:transmembrane transporter activity"/>
    <property type="evidence" value="ECO:0007669"/>
    <property type="project" value="TreeGrafter"/>
</dbReference>
<dbReference type="InterPro" id="IPR052076">
    <property type="entry name" value="TRP_cation_channel"/>
</dbReference>
<evidence type="ECO:0000313" key="9">
    <source>
        <dbReference type="EMBL" id="RCN39206.1"/>
    </source>
</evidence>
<evidence type="ECO:0000256" key="3">
    <source>
        <dbReference type="ARBA" id="ARBA00022737"/>
    </source>
</evidence>
<keyword evidence="10" id="KW-1185">Reference proteome</keyword>
<sequence>MIIIPYFSHSTALHVAAKKGYDAIVRLLLEEGATIDRLDERSQTALDLAVSGGHRDVAQVLVEAEDWEDIVAPKDELPLGRHNKPRSTPLRKLISQFPDVAEIVLNNCIDWEYEDEDGRSVRYDFGLIDDTYMMPSKDGKGEYFYVN</sequence>
<dbReference type="OrthoDB" id="1661883at2759"/>
<dbReference type="AlphaFoldDB" id="A0A368G443"/>
<keyword evidence="3" id="KW-0677">Repeat</keyword>
<gene>
    <name evidence="9" type="ORF">ANCCAN_14873</name>
</gene>
<accession>A0A368G443</accession>
<dbReference type="PANTHER" id="PTHR47143">
    <property type="entry name" value="TRANSIENT RECEPTOR POTENTIAL CATION CHANNEL PROTEIN PAINLESS"/>
    <property type="match status" value="1"/>
</dbReference>
<dbReference type="SUPFAM" id="SSF48403">
    <property type="entry name" value="Ankyrin repeat"/>
    <property type="match status" value="1"/>
</dbReference>
<dbReference type="PANTHER" id="PTHR47143:SF1">
    <property type="entry name" value="ION_TRANS DOMAIN-CONTAINING PROTEIN"/>
    <property type="match status" value="1"/>
</dbReference>
<evidence type="ECO:0000256" key="6">
    <source>
        <dbReference type="ARBA" id="ARBA00023180"/>
    </source>
</evidence>
<keyword evidence="7" id="KW-0407">Ion channel</keyword>
<keyword evidence="5" id="KW-0406">Ion transport</keyword>
<dbReference type="EMBL" id="JOJR01000350">
    <property type="protein sequence ID" value="RCN39206.1"/>
    <property type="molecule type" value="Genomic_DNA"/>
</dbReference>
<reference evidence="9 10" key="1">
    <citation type="submission" date="2014-10" db="EMBL/GenBank/DDBJ databases">
        <title>Draft genome of the hookworm Ancylostoma caninum.</title>
        <authorList>
            <person name="Mitreva M."/>
        </authorList>
    </citation>
    <scope>NUCLEOTIDE SEQUENCE [LARGE SCALE GENOMIC DNA]</scope>
    <source>
        <strain evidence="9 10">Baltimore</strain>
    </source>
</reference>
<dbReference type="Gene3D" id="1.25.40.20">
    <property type="entry name" value="Ankyrin repeat-containing domain"/>
    <property type="match status" value="1"/>
</dbReference>
<evidence type="ECO:0000256" key="7">
    <source>
        <dbReference type="ARBA" id="ARBA00023303"/>
    </source>
</evidence>
<name>A0A368G443_ANCCA</name>
<evidence type="ECO:0000256" key="2">
    <source>
        <dbReference type="ARBA" id="ARBA00022606"/>
    </source>
</evidence>
<evidence type="ECO:0000313" key="10">
    <source>
        <dbReference type="Proteomes" id="UP000252519"/>
    </source>
</evidence>
<dbReference type="PROSITE" id="PS50297">
    <property type="entry name" value="ANK_REP_REGION"/>
    <property type="match status" value="1"/>
</dbReference>
<keyword evidence="6" id="KW-0325">Glycoprotein</keyword>
<protein>
    <submittedName>
        <fullName evidence="9">Ankyrin repeat protein</fullName>
    </submittedName>
</protein>
<evidence type="ECO:0000256" key="8">
    <source>
        <dbReference type="PROSITE-ProRule" id="PRU00023"/>
    </source>
</evidence>
<dbReference type="STRING" id="29170.A0A368G443"/>
<keyword evidence="2" id="KW-0716">Sensory transduction</keyword>
<dbReference type="Proteomes" id="UP000252519">
    <property type="component" value="Unassembled WGS sequence"/>
</dbReference>
<evidence type="ECO:0000256" key="1">
    <source>
        <dbReference type="ARBA" id="ARBA00022448"/>
    </source>
</evidence>
<evidence type="ECO:0000256" key="4">
    <source>
        <dbReference type="ARBA" id="ARBA00023043"/>
    </source>
</evidence>
<dbReference type="PROSITE" id="PS50088">
    <property type="entry name" value="ANK_REPEAT"/>
    <property type="match status" value="1"/>
</dbReference>
<organism evidence="9 10">
    <name type="scientific">Ancylostoma caninum</name>
    <name type="common">Dog hookworm</name>
    <dbReference type="NCBI Taxonomy" id="29170"/>
    <lineage>
        <taxon>Eukaryota</taxon>
        <taxon>Metazoa</taxon>
        <taxon>Ecdysozoa</taxon>
        <taxon>Nematoda</taxon>
        <taxon>Chromadorea</taxon>
        <taxon>Rhabditida</taxon>
        <taxon>Rhabditina</taxon>
        <taxon>Rhabditomorpha</taxon>
        <taxon>Strongyloidea</taxon>
        <taxon>Ancylostomatidae</taxon>
        <taxon>Ancylostomatinae</taxon>
        <taxon>Ancylostoma</taxon>
    </lineage>
</organism>
<dbReference type="GO" id="GO:1902495">
    <property type="term" value="C:transmembrane transporter complex"/>
    <property type="evidence" value="ECO:0007669"/>
    <property type="project" value="TreeGrafter"/>
</dbReference>
<dbReference type="Pfam" id="PF12796">
    <property type="entry name" value="Ank_2"/>
    <property type="match status" value="1"/>
</dbReference>
<dbReference type="GO" id="GO:0034220">
    <property type="term" value="P:monoatomic ion transmembrane transport"/>
    <property type="evidence" value="ECO:0007669"/>
    <property type="project" value="UniProtKB-KW"/>
</dbReference>
<dbReference type="SMART" id="SM00248">
    <property type="entry name" value="ANK"/>
    <property type="match status" value="2"/>
</dbReference>
<comment type="caution">
    <text evidence="9">The sequence shown here is derived from an EMBL/GenBank/DDBJ whole genome shotgun (WGS) entry which is preliminary data.</text>
</comment>
<dbReference type="InterPro" id="IPR036770">
    <property type="entry name" value="Ankyrin_rpt-contain_sf"/>
</dbReference>
<keyword evidence="1" id="KW-0813">Transport</keyword>
<feature type="repeat" description="ANK" evidence="8">
    <location>
        <begin position="8"/>
        <end position="40"/>
    </location>
</feature>
<proteinExistence type="predicted"/>
<evidence type="ECO:0000256" key="5">
    <source>
        <dbReference type="ARBA" id="ARBA00023065"/>
    </source>
</evidence>
<dbReference type="InterPro" id="IPR002110">
    <property type="entry name" value="Ankyrin_rpt"/>
</dbReference>
<keyword evidence="4 8" id="KW-0040">ANK repeat</keyword>